<dbReference type="Pfam" id="PF06050">
    <property type="entry name" value="HGD-D"/>
    <property type="match status" value="1"/>
</dbReference>
<evidence type="ECO:0000313" key="4">
    <source>
        <dbReference type="EMBL" id="KNY27275.1"/>
    </source>
</evidence>
<dbReference type="GO" id="GO:0051536">
    <property type="term" value="F:iron-sulfur cluster binding"/>
    <property type="evidence" value="ECO:0007669"/>
    <property type="project" value="UniProtKB-KW"/>
</dbReference>
<proteinExistence type="inferred from homology"/>
<dbReference type="GO" id="GO:0016836">
    <property type="term" value="F:hydro-lyase activity"/>
    <property type="evidence" value="ECO:0007669"/>
    <property type="project" value="UniProtKB-ARBA"/>
</dbReference>
<evidence type="ECO:0000313" key="5">
    <source>
        <dbReference type="Proteomes" id="UP000036923"/>
    </source>
</evidence>
<keyword evidence="5" id="KW-1185">Reference proteome</keyword>
<organism evidence="4 5">
    <name type="scientific">Pseudobacteroides cellulosolvens ATCC 35603 = DSM 2933</name>
    <dbReference type="NCBI Taxonomy" id="398512"/>
    <lineage>
        <taxon>Bacteria</taxon>
        <taxon>Bacillati</taxon>
        <taxon>Bacillota</taxon>
        <taxon>Clostridia</taxon>
        <taxon>Eubacteriales</taxon>
        <taxon>Oscillospiraceae</taxon>
        <taxon>Pseudobacteroides</taxon>
    </lineage>
</organism>
<keyword evidence="3" id="KW-0411">Iron-sulfur</keyword>
<sequence>MKKIGFTTSIPVEIIFAAGMIPVDLNNVFITAESPQRNIENAENAGFPRNTCAWIKGIYSGVVNCEDIDTIIGVVEGDCSNAKALMEVLELKGITAIPFAYPSSDTVEKLGLEIRKLCEYFNVAIDECNKVKDDLDNIRNKLVYLDELTWKHNKATGFENHLWQVSSSDFNGDYKVFSDDITNLINKIEGRRENKNRIRLGYIGVPPIYTDLYDFVEEKDARIVYNEVQRQFTMADSIGIRDLVKTYSNFTYPYSLSGRLNDIKKQIELRSIDAIIHYTQSFCFRGIEDIVIRKELGVPVLTLEGDKPGNIDARTKLRIEAFIEMLK</sequence>
<protein>
    <submittedName>
        <fullName evidence="4">2-hydroxyglutaryl-CoA dehydratase D-component</fullName>
    </submittedName>
</protein>
<dbReference type="Gene3D" id="3.40.50.11900">
    <property type="match status" value="1"/>
</dbReference>
<comment type="cofactor">
    <cofactor evidence="1">
        <name>[4Fe-4S] cluster</name>
        <dbReference type="ChEBI" id="CHEBI:49883"/>
    </cofactor>
</comment>
<name>A0A0L6JNG7_9FIRM</name>
<dbReference type="PATRIC" id="fig|398512.5.peg.2651"/>
<dbReference type="PANTHER" id="PTHR30548">
    <property type="entry name" value="2-HYDROXYGLUTARYL-COA DEHYDRATASE, D-COMPONENT-RELATED"/>
    <property type="match status" value="1"/>
</dbReference>
<dbReference type="Gene3D" id="3.40.50.11890">
    <property type="match status" value="1"/>
</dbReference>
<evidence type="ECO:0000256" key="1">
    <source>
        <dbReference type="ARBA" id="ARBA00001966"/>
    </source>
</evidence>
<dbReference type="eggNOG" id="COG1775">
    <property type="taxonomic scope" value="Bacteria"/>
</dbReference>
<dbReference type="Proteomes" id="UP000036923">
    <property type="component" value="Unassembled WGS sequence"/>
</dbReference>
<dbReference type="AlphaFoldDB" id="A0A0L6JNG7"/>
<reference evidence="5" key="1">
    <citation type="submission" date="2015-07" db="EMBL/GenBank/DDBJ databases">
        <title>Near-Complete Genome Sequence of the Cellulolytic Bacterium Bacteroides (Pseudobacteroides) cellulosolvens ATCC 35603.</title>
        <authorList>
            <person name="Dassa B."/>
            <person name="Utturkar S.M."/>
            <person name="Klingeman D.M."/>
            <person name="Hurt R.A."/>
            <person name="Keller M."/>
            <person name="Xu J."/>
            <person name="Reddy Y.H.K."/>
            <person name="Borovok I."/>
            <person name="Grinberg I.R."/>
            <person name="Lamed R."/>
            <person name="Zhivin O."/>
            <person name="Bayer E.A."/>
            <person name="Brown S.D."/>
        </authorList>
    </citation>
    <scope>NUCLEOTIDE SEQUENCE [LARGE SCALE GENOMIC DNA]</scope>
    <source>
        <strain evidence="5">DSM 2933</strain>
    </source>
</reference>
<accession>A0A0L6JNG7</accession>
<dbReference type="EMBL" id="LGTC01000001">
    <property type="protein sequence ID" value="KNY27275.1"/>
    <property type="molecule type" value="Genomic_DNA"/>
</dbReference>
<comment type="caution">
    <text evidence="4">The sequence shown here is derived from an EMBL/GenBank/DDBJ whole genome shotgun (WGS) entry which is preliminary data.</text>
</comment>
<dbReference type="STRING" id="398512.Bccel_2546"/>
<dbReference type="OrthoDB" id="9810278at2"/>
<keyword evidence="3" id="KW-0479">Metal-binding</keyword>
<evidence type="ECO:0000256" key="2">
    <source>
        <dbReference type="ARBA" id="ARBA00005806"/>
    </source>
</evidence>
<keyword evidence="3" id="KW-0408">Iron</keyword>
<evidence type="ECO:0000256" key="3">
    <source>
        <dbReference type="ARBA" id="ARBA00023014"/>
    </source>
</evidence>
<comment type="similarity">
    <text evidence="2">Belongs to the FldB/FldC dehydratase alpha/beta subunit family.</text>
</comment>
<dbReference type="PANTHER" id="PTHR30548:SF3">
    <property type="entry name" value="2-HYDROXYACYL-COA DEHYDRATASE"/>
    <property type="match status" value="1"/>
</dbReference>
<dbReference type="RefSeq" id="WP_036942534.1">
    <property type="nucleotide sequence ID" value="NZ_JQKC01000019.1"/>
</dbReference>
<dbReference type="InterPro" id="IPR010327">
    <property type="entry name" value="FldB/FldC_alpha/beta"/>
</dbReference>
<gene>
    <name evidence="4" type="ORF">Bccel_2546</name>
</gene>